<reference evidence="1 2" key="1">
    <citation type="submission" date="2017-01" db="EMBL/GenBank/DDBJ databases">
        <title>The cable genome- insights into the physiology and evolution of filamentous bacteria capable of sulfide oxidation via long distance electron transfer.</title>
        <authorList>
            <person name="Schreiber L."/>
            <person name="Bjerg J.T."/>
            <person name="Boggild A."/>
            <person name="Van De Vossenberg J."/>
            <person name="Meysman F."/>
            <person name="Nielsen L.P."/>
            <person name="Schramm A."/>
            <person name="Kjeldsen K.U."/>
        </authorList>
    </citation>
    <scope>NUCLEOTIDE SEQUENCE [LARGE SCALE GENOMIC DNA]</scope>
    <source>
        <strain evidence="1">MCF</strain>
    </source>
</reference>
<dbReference type="Proteomes" id="UP000287853">
    <property type="component" value="Unassembled WGS sequence"/>
</dbReference>
<name>A0A444J5G7_9BACT</name>
<proteinExistence type="predicted"/>
<keyword evidence="2" id="KW-1185">Reference proteome</keyword>
<evidence type="ECO:0000313" key="1">
    <source>
        <dbReference type="EMBL" id="RWX48321.1"/>
    </source>
</evidence>
<evidence type="ECO:0008006" key="3">
    <source>
        <dbReference type="Google" id="ProtNLM"/>
    </source>
</evidence>
<organism evidence="1 2">
    <name type="scientific">Candidatus Electrothrix aarhusensis</name>
    <dbReference type="NCBI Taxonomy" id="1859131"/>
    <lineage>
        <taxon>Bacteria</taxon>
        <taxon>Pseudomonadati</taxon>
        <taxon>Thermodesulfobacteriota</taxon>
        <taxon>Desulfobulbia</taxon>
        <taxon>Desulfobulbales</taxon>
        <taxon>Desulfobulbaceae</taxon>
        <taxon>Candidatus Electrothrix</taxon>
    </lineage>
</organism>
<sequence>MPRLPRISPIGIPVHVIQRGNNRQALLCFRGKIMGLMQVGSRSIPRNIAWKSMPR</sequence>
<dbReference type="EMBL" id="MTKO01000001">
    <property type="protein sequence ID" value="RWX48321.1"/>
    <property type="molecule type" value="Genomic_DNA"/>
</dbReference>
<dbReference type="AlphaFoldDB" id="A0A444J5G7"/>
<comment type="caution">
    <text evidence="1">The sequence shown here is derived from an EMBL/GenBank/DDBJ whole genome shotgun (WGS) entry which is preliminary data.</text>
</comment>
<evidence type="ECO:0000313" key="2">
    <source>
        <dbReference type="Proteomes" id="UP000287853"/>
    </source>
</evidence>
<accession>A0A444J5G7</accession>
<protein>
    <recommendedName>
        <fullName evidence="3">Transposase</fullName>
    </recommendedName>
</protein>
<gene>
    <name evidence="1" type="ORF">H206_05150</name>
</gene>